<reference evidence="9 10" key="2">
    <citation type="submission" date="2019-05" db="EMBL/GenBank/DDBJ databases">
        <authorList>
            <person name="Suflita J.M."/>
            <person name="Marks C.R."/>
        </authorList>
    </citation>
    <scope>NUCLEOTIDE SEQUENCE [LARGE SCALE GENOMIC DNA]</scope>
    <source>
        <strain evidence="9 10">ALDC</strain>
    </source>
</reference>
<evidence type="ECO:0000256" key="1">
    <source>
        <dbReference type="ARBA" id="ARBA00011073"/>
    </source>
</evidence>
<dbReference type="Gene3D" id="2.60.40.10">
    <property type="entry name" value="Immunoglobulins"/>
    <property type="match status" value="2"/>
</dbReference>
<dbReference type="PROSITE" id="PS00136">
    <property type="entry name" value="SUBTILASE_ASP"/>
    <property type="match status" value="1"/>
</dbReference>
<feature type="active site" description="Charge relay system" evidence="5">
    <location>
        <position position="197"/>
    </location>
</feature>
<dbReference type="Pfam" id="PF00082">
    <property type="entry name" value="Peptidase_S8"/>
    <property type="match status" value="1"/>
</dbReference>
<dbReference type="InterPro" id="IPR036852">
    <property type="entry name" value="Peptidase_S8/S53_dom_sf"/>
</dbReference>
<dbReference type="PANTHER" id="PTHR43806">
    <property type="entry name" value="PEPTIDASE S8"/>
    <property type="match status" value="1"/>
</dbReference>
<evidence type="ECO:0000259" key="8">
    <source>
        <dbReference type="Pfam" id="PF22148"/>
    </source>
</evidence>
<keyword evidence="4 5" id="KW-0720">Serine protease</keyword>
<dbReference type="InterPro" id="IPR013783">
    <property type="entry name" value="Ig-like_fold"/>
</dbReference>
<dbReference type="InterPro" id="IPR023828">
    <property type="entry name" value="Peptidase_S8_Ser-AS"/>
</dbReference>
<feature type="active site" description="Charge relay system" evidence="5">
    <location>
        <position position="164"/>
    </location>
</feature>
<dbReference type="GO" id="GO:0006508">
    <property type="term" value="P:proteolysis"/>
    <property type="evidence" value="ECO:0007669"/>
    <property type="project" value="UniProtKB-KW"/>
</dbReference>
<evidence type="ECO:0000313" key="9">
    <source>
        <dbReference type="EMBL" id="QCQ20988.1"/>
    </source>
</evidence>
<sequence length="613" mass="63984">MFFKTPHRSGTSWLLPFNFGTRRENRRRALAVLLTFLLFALVYPAAWADPPQWAPGRILVQARSGVDDWRLEDVLARHGARTVSILEKIKVHIVSVPPQAEEAVARALAHNPNIAFAEPDRLLPPGEIHPDDPQYPNQWHLPLMNAPGAWDYTLGDGVVAAVLDTGVDATHADLAGKLVPGWNIYNNNADTSDIYGHGTKVAGVIGAAADNGLGVASLSWNTMIMPVRISRDDGYAYYSTIASGLTWAADHGAHVANISYMVTGSSTVGSAAAYFRERGGVVFASAGNSGALESVLDSETIISVAATTSSDDRASWSSYGDFVDLAAPGAGIVTTMRGGGYASVSGTSFSSPAAAAVGALVLAINPVLSPSRVEQVIESTPVDLGTTGWDIYYGHGRVDALAAILAALETSETADTQAPSAAILAPTGGTVSGDVAVDVSASDNVGVINVALYADGSFVAEDTEPPFQFTVDTLLHGDGSLTLTATALDAAGNQGNSEPVTVTVDNTPDPVDTEAPAVVILNPSDGTTLEKLVRIQMSASDNAGVTRLGCYVDGKLLGETEGDFLSINWNTWKAADGNHTITGEAWDAAGNLAETTITVVKPADTLKTSQNSN</sequence>
<feature type="active site" description="Charge relay system" evidence="5">
    <location>
        <position position="348"/>
    </location>
</feature>
<dbReference type="InterPro" id="IPR017315">
    <property type="entry name" value="Pep_S8A_subtilisin_pbac-2"/>
</dbReference>
<dbReference type="InterPro" id="IPR015500">
    <property type="entry name" value="Peptidase_S8_subtilisin-rel"/>
</dbReference>
<dbReference type="PRINTS" id="PR00723">
    <property type="entry name" value="SUBTILISIN"/>
</dbReference>
<reference evidence="9 10" key="1">
    <citation type="submission" date="2019-05" db="EMBL/GenBank/DDBJ databases">
        <title>The Complete Genome Sequence of the n-alkane-degrading Desulfoglaeba alkanexedens ALDC reveals multiple alkylsuccinate synthase gene clusters.</title>
        <authorList>
            <person name="Callaghan A.V."/>
            <person name="Davidova I.A."/>
            <person name="Duncan K.E."/>
            <person name="Morris B."/>
            <person name="McInerney M.J."/>
        </authorList>
    </citation>
    <scope>NUCLEOTIDE SEQUENCE [LARGE SCALE GENOMIC DNA]</scope>
    <source>
        <strain evidence="9 10">ALDC</strain>
    </source>
</reference>
<dbReference type="EMBL" id="CP040098">
    <property type="protein sequence ID" value="QCQ20988.1"/>
    <property type="molecule type" value="Genomic_DNA"/>
</dbReference>
<dbReference type="CDD" id="cd07498">
    <property type="entry name" value="Peptidases_S8_15"/>
    <property type="match status" value="1"/>
</dbReference>
<protein>
    <submittedName>
        <fullName evidence="9">Peptidase S8</fullName>
    </submittedName>
</protein>
<keyword evidence="3 5" id="KW-0378">Hydrolase</keyword>
<evidence type="ECO:0000259" key="7">
    <source>
        <dbReference type="Pfam" id="PF00082"/>
    </source>
</evidence>
<feature type="domain" description="Peptidase S8/S53" evidence="7">
    <location>
        <begin position="155"/>
        <end position="396"/>
    </location>
</feature>
<organism evidence="9 10">
    <name type="scientific">Desulfoglaeba alkanexedens ALDC</name>
    <dbReference type="NCBI Taxonomy" id="980445"/>
    <lineage>
        <taxon>Bacteria</taxon>
        <taxon>Pseudomonadati</taxon>
        <taxon>Thermodesulfobacteriota</taxon>
        <taxon>Syntrophobacteria</taxon>
        <taxon>Syntrophobacterales</taxon>
        <taxon>Syntrophobacteraceae</taxon>
        <taxon>Desulfoglaeba</taxon>
    </lineage>
</organism>
<evidence type="ECO:0000256" key="3">
    <source>
        <dbReference type="ARBA" id="ARBA00022801"/>
    </source>
</evidence>
<dbReference type="Pfam" id="PF22148">
    <property type="entry name" value="Fervidolysin_NPro-like"/>
    <property type="match status" value="1"/>
</dbReference>
<dbReference type="SUPFAM" id="SSF52743">
    <property type="entry name" value="Subtilisin-like"/>
    <property type="match status" value="1"/>
</dbReference>
<keyword evidence="10" id="KW-1185">Reference proteome</keyword>
<dbReference type="InterPro" id="IPR022398">
    <property type="entry name" value="Peptidase_S8_His-AS"/>
</dbReference>
<keyword evidence="2 5" id="KW-0645">Protease</keyword>
<dbReference type="PROSITE" id="PS51892">
    <property type="entry name" value="SUBTILASE"/>
    <property type="match status" value="1"/>
</dbReference>
<dbReference type="GO" id="GO:0004252">
    <property type="term" value="F:serine-type endopeptidase activity"/>
    <property type="evidence" value="ECO:0007669"/>
    <property type="project" value="UniProtKB-UniRule"/>
</dbReference>
<dbReference type="InterPro" id="IPR050131">
    <property type="entry name" value="Peptidase_S8_subtilisin-like"/>
</dbReference>
<proteinExistence type="inferred from homology"/>
<dbReference type="InterPro" id="IPR000209">
    <property type="entry name" value="Peptidase_S8/S53_dom"/>
</dbReference>
<accession>A0A4P8KZT1</accession>
<dbReference type="Proteomes" id="UP000298602">
    <property type="component" value="Chromosome"/>
</dbReference>
<dbReference type="OrthoDB" id="9765693at2"/>
<dbReference type="PANTHER" id="PTHR43806:SF11">
    <property type="entry name" value="CEREVISIN-RELATED"/>
    <property type="match status" value="1"/>
</dbReference>
<dbReference type="InterPro" id="IPR034054">
    <property type="entry name" value="Pep_S8_PrcA"/>
</dbReference>
<evidence type="ECO:0000256" key="5">
    <source>
        <dbReference type="PROSITE-ProRule" id="PRU01240"/>
    </source>
</evidence>
<feature type="domain" description="Fervidolysin-like N-terminal prodomain" evidence="8">
    <location>
        <begin position="52"/>
        <end position="119"/>
    </location>
</feature>
<dbReference type="PROSITE" id="PS00138">
    <property type="entry name" value="SUBTILASE_SER"/>
    <property type="match status" value="1"/>
</dbReference>
<evidence type="ECO:0000256" key="4">
    <source>
        <dbReference type="ARBA" id="ARBA00022825"/>
    </source>
</evidence>
<evidence type="ECO:0000313" key="10">
    <source>
        <dbReference type="Proteomes" id="UP000298602"/>
    </source>
</evidence>
<evidence type="ECO:0000256" key="2">
    <source>
        <dbReference type="ARBA" id="ARBA00022670"/>
    </source>
</evidence>
<gene>
    <name evidence="9" type="ORF">FDQ92_01500</name>
</gene>
<dbReference type="KEGG" id="dax:FDQ92_01500"/>
<dbReference type="Pfam" id="PF17957">
    <property type="entry name" value="Big_7"/>
    <property type="match status" value="2"/>
</dbReference>
<dbReference type="InterPro" id="IPR054399">
    <property type="entry name" value="Fervidolysin-like_N_prodom"/>
</dbReference>
<dbReference type="InterPro" id="IPR023827">
    <property type="entry name" value="Peptidase_S8_Asp-AS"/>
</dbReference>
<evidence type="ECO:0000256" key="6">
    <source>
        <dbReference type="RuleBase" id="RU003355"/>
    </source>
</evidence>
<dbReference type="RefSeq" id="WP_137422958.1">
    <property type="nucleotide sequence ID" value="NZ_CP040098.1"/>
</dbReference>
<name>A0A4P8KZT1_9BACT</name>
<comment type="similarity">
    <text evidence="1 5 6">Belongs to the peptidase S8 family.</text>
</comment>
<dbReference type="AlphaFoldDB" id="A0A4P8KZT1"/>
<dbReference type="PROSITE" id="PS00137">
    <property type="entry name" value="SUBTILASE_HIS"/>
    <property type="match status" value="1"/>
</dbReference>
<dbReference type="PIRSF" id="PIRSF037901">
    <property type="entry name" value="Subtilisin_rel_Nmul_A1891"/>
    <property type="match status" value="1"/>
</dbReference>
<dbReference type="Gene3D" id="3.40.50.200">
    <property type="entry name" value="Peptidase S8/S53 domain"/>
    <property type="match status" value="1"/>
</dbReference>